<dbReference type="InterPro" id="IPR013517">
    <property type="entry name" value="FG-GAP"/>
</dbReference>
<name>A0A1T4QP60_9BACT</name>
<keyword evidence="3" id="KW-1185">Reference proteome</keyword>
<sequence length="507" mass="56599">MCHSMRSVFSTSGIVSIGLALLNSCFAPSAREKGKTLADKYCTSCHLPVDPAMLDKETWTKHVLPAMAPKLGIRVWSGDQYYPVEGQRQPGQISFQEWVELVKYYEQQAPVKLEPAKPPVPLLHDWFGFSIKRPVGDSSGVAGTTMVSFDTAAARIFTSDTYTSTLDAWDSSLRKKHAWKLPSPVVNILYARDNGKSSPAIITQIGNMRAVDEPSGIISRLNINDPRSKQTDLMPFLKRPVQTLQADFDKDSLVDLLVCAFGHNQGGLYWLKQLPDHRYEQKAITEVPGAIQAAVGDFNGDGWPDAMVLFAAADEGIWLYENDRKGGFKSTNLLRFPPLNGSTSFQLVDFNGDGQLDILYTCGDNADFSMVLKPFHGLYVYRNEGNNSYRQAWFYPVNGCTKAVAADFNLDGITDIAAIAFFADMKNNPAEKFILFEGKDHRLNFTPHAPPVEKEGRWICMDVNDMDGDGDQDIILGNYGKGFNILDGYTPDWKEYQPFIVLENKRK</sequence>
<accession>A0A1T4QP60</accession>
<reference evidence="3" key="1">
    <citation type="submission" date="2017-02" db="EMBL/GenBank/DDBJ databases">
        <authorList>
            <person name="Varghese N."/>
            <person name="Submissions S."/>
        </authorList>
    </citation>
    <scope>NUCLEOTIDE SEQUENCE [LARGE SCALE GENOMIC DNA]</scope>
    <source>
        <strain evidence="3">DSM 22224</strain>
    </source>
</reference>
<dbReference type="Gene3D" id="2.130.10.130">
    <property type="entry name" value="Integrin alpha, N-terminal"/>
    <property type="match status" value="2"/>
</dbReference>
<dbReference type="EMBL" id="FUWZ01000002">
    <property type="protein sequence ID" value="SKA05562.1"/>
    <property type="molecule type" value="Genomic_DNA"/>
</dbReference>
<dbReference type="STRING" id="634771.SAMN04488128_102496"/>
<dbReference type="PANTHER" id="PTHR44103:SF1">
    <property type="entry name" value="PROPROTEIN CONVERTASE P"/>
    <property type="match status" value="1"/>
</dbReference>
<dbReference type="InterPro" id="IPR028994">
    <property type="entry name" value="Integrin_alpha_N"/>
</dbReference>
<dbReference type="Proteomes" id="UP000190367">
    <property type="component" value="Unassembled WGS sequence"/>
</dbReference>
<dbReference type="SUPFAM" id="SSF69318">
    <property type="entry name" value="Integrin alpha N-terminal domain"/>
    <property type="match status" value="1"/>
</dbReference>
<dbReference type="AlphaFoldDB" id="A0A1T4QP60"/>
<keyword evidence="1" id="KW-0732">Signal</keyword>
<organism evidence="2 3">
    <name type="scientific">Chitinophaga eiseniae</name>
    <dbReference type="NCBI Taxonomy" id="634771"/>
    <lineage>
        <taxon>Bacteria</taxon>
        <taxon>Pseudomonadati</taxon>
        <taxon>Bacteroidota</taxon>
        <taxon>Chitinophagia</taxon>
        <taxon>Chitinophagales</taxon>
        <taxon>Chitinophagaceae</taxon>
        <taxon>Chitinophaga</taxon>
    </lineage>
</organism>
<evidence type="ECO:0000313" key="2">
    <source>
        <dbReference type="EMBL" id="SKA05562.1"/>
    </source>
</evidence>
<dbReference type="Pfam" id="PF13517">
    <property type="entry name" value="FG-GAP_3"/>
    <property type="match status" value="1"/>
</dbReference>
<evidence type="ECO:0000256" key="1">
    <source>
        <dbReference type="ARBA" id="ARBA00022729"/>
    </source>
</evidence>
<dbReference type="PANTHER" id="PTHR44103">
    <property type="entry name" value="PROPROTEIN CONVERTASE P"/>
    <property type="match status" value="1"/>
</dbReference>
<protein>
    <submittedName>
        <fullName evidence="2">Repeat domain-containing protein</fullName>
    </submittedName>
</protein>
<gene>
    <name evidence="2" type="ORF">SAMN04488128_102496</name>
</gene>
<evidence type="ECO:0000313" key="3">
    <source>
        <dbReference type="Proteomes" id="UP000190367"/>
    </source>
</evidence>
<proteinExistence type="predicted"/>